<dbReference type="InParanoid" id="A0A1Z5SZQ6"/>
<sequence length="559" mass="61538">MLSKSSILAALTFASSALGEFCSTTCTTAEVPTGTPVAGDYDGYLRPQVHFSPPKGFMNDPNGLHRGDDGIWHLYYQYNPTDTVAGNQHWGHATSEDLYTWTNQPIALYPVNASSYIFTGSAVVDENNTSGFFPNQTNGVVAIYTIATYEPIQLQTQGIAYSRDGGYTFTPYDGNPVLDEGSPEFRDPKVIWYEDHWVMVVAFSQEFVMTIYTSKDLKEWTFASNFTRHGLLGEQYECPNLVRIPVDGEPGQYEWMMFVSINPGAPLGGSGSWYTLGDFDGYTFTPHTAEIHIPDWGKDAYAAQFFENTPGEAILINWASNWQYTNAVPTGPKEEFRSAMGQARRISIKEDPRLGPIAASEPYDMSPILGEELASDTFGNGSVVIDFADVYSNALMIEVNVTDLDVVAGSVNFTFLSPISGEYLTGGVLFNGNNDVWLDRSHIKGFEYPLFTGKLSTAQIIEDRFTMQVVFDRAIIETYIQGGLQASTSSFFPEEPLTILSVKAGGYGSGNVTTSVRVHALESTWRPQENSNGIVRGASVGNSTSRYDARQLSGGRFSR</sequence>
<evidence type="ECO:0000313" key="9">
    <source>
        <dbReference type="Proteomes" id="UP000194280"/>
    </source>
</evidence>
<dbReference type="FunCoup" id="A0A1Z5SZQ6">
    <property type="interactions" value="735"/>
</dbReference>
<dbReference type="InterPro" id="IPR013320">
    <property type="entry name" value="ConA-like_dom_sf"/>
</dbReference>
<dbReference type="OrthoDB" id="202537at2759"/>
<dbReference type="SUPFAM" id="SSF49899">
    <property type="entry name" value="Concanavalin A-like lectins/glucanases"/>
    <property type="match status" value="1"/>
</dbReference>
<dbReference type="Proteomes" id="UP000194280">
    <property type="component" value="Unassembled WGS sequence"/>
</dbReference>
<dbReference type="InterPro" id="IPR013148">
    <property type="entry name" value="Glyco_hydro_32_N"/>
</dbReference>
<gene>
    <name evidence="8" type="ORF">BTJ68_10769</name>
</gene>
<proteinExistence type="inferred from homology"/>
<evidence type="ECO:0000259" key="6">
    <source>
        <dbReference type="Pfam" id="PF00251"/>
    </source>
</evidence>
<evidence type="ECO:0000259" key="7">
    <source>
        <dbReference type="Pfam" id="PF08244"/>
    </source>
</evidence>
<dbReference type="PROSITE" id="PS00609">
    <property type="entry name" value="GLYCOSYL_HYDROL_F32"/>
    <property type="match status" value="1"/>
</dbReference>
<dbReference type="GO" id="GO:0005987">
    <property type="term" value="P:sucrose catabolic process"/>
    <property type="evidence" value="ECO:0007669"/>
    <property type="project" value="TreeGrafter"/>
</dbReference>
<comment type="similarity">
    <text evidence="1 4">Belongs to the glycosyl hydrolase 32 family.</text>
</comment>
<dbReference type="InterPro" id="IPR023296">
    <property type="entry name" value="Glyco_hydro_beta-prop_sf"/>
</dbReference>
<comment type="caution">
    <text evidence="8">The sequence shown here is derived from an EMBL/GenBank/DDBJ whole genome shotgun (WGS) entry which is preliminary data.</text>
</comment>
<name>A0A1Z5SZQ6_HORWE</name>
<dbReference type="PANTHER" id="PTHR42800:SF2">
    <property type="entry name" value="INVERTASE-RELATED"/>
    <property type="match status" value="1"/>
</dbReference>
<dbReference type="CDD" id="cd18622">
    <property type="entry name" value="GH32_Inu-like"/>
    <property type="match status" value="1"/>
</dbReference>
<evidence type="ECO:0000256" key="1">
    <source>
        <dbReference type="ARBA" id="ARBA00009902"/>
    </source>
</evidence>
<keyword evidence="2 4" id="KW-0378">Hydrolase</keyword>
<dbReference type="Pfam" id="PF00251">
    <property type="entry name" value="Glyco_hydro_32N"/>
    <property type="match status" value="1"/>
</dbReference>
<protein>
    <recommendedName>
        <fullName evidence="10">Glycosyl hydrolase family 32 N-terminal domain-containing protein</fullName>
    </recommendedName>
</protein>
<dbReference type="Gene3D" id="2.115.10.20">
    <property type="entry name" value="Glycosyl hydrolase domain, family 43"/>
    <property type="match status" value="1"/>
</dbReference>
<dbReference type="VEuPathDB" id="FungiDB:BTJ68_10769"/>
<dbReference type="FunFam" id="2.115.10.20:FF:000002">
    <property type="entry name" value="Invertase 2"/>
    <property type="match status" value="1"/>
</dbReference>
<feature type="domain" description="Glycosyl hydrolase family 32 N-terminal" evidence="6">
    <location>
        <begin position="50"/>
        <end position="350"/>
    </location>
</feature>
<dbReference type="Gene3D" id="2.60.120.560">
    <property type="entry name" value="Exo-inulinase, domain 1"/>
    <property type="match status" value="1"/>
</dbReference>
<evidence type="ECO:0000256" key="5">
    <source>
        <dbReference type="SAM" id="SignalP"/>
    </source>
</evidence>
<dbReference type="STRING" id="1157616.A0A1Z5SZQ6"/>
<organism evidence="8 9">
    <name type="scientific">Hortaea werneckii EXF-2000</name>
    <dbReference type="NCBI Taxonomy" id="1157616"/>
    <lineage>
        <taxon>Eukaryota</taxon>
        <taxon>Fungi</taxon>
        <taxon>Dikarya</taxon>
        <taxon>Ascomycota</taxon>
        <taxon>Pezizomycotina</taxon>
        <taxon>Dothideomycetes</taxon>
        <taxon>Dothideomycetidae</taxon>
        <taxon>Mycosphaerellales</taxon>
        <taxon>Teratosphaeriaceae</taxon>
        <taxon>Hortaea</taxon>
    </lineage>
</organism>
<evidence type="ECO:0000256" key="4">
    <source>
        <dbReference type="RuleBase" id="RU362110"/>
    </source>
</evidence>
<keyword evidence="9" id="KW-1185">Reference proteome</keyword>
<dbReference type="SMART" id="SM00640">
    <property type="entry name" value="Glyco_32"/>
    <property type="match status" value="1"/>
</dbReference>
<dbReference type="PANTHER" id="PTHR42800">
    <property type="entry name" value="EXOINULINASE INUD (AFU_ORTHOLOGUE AFUA_5G00480)"/>
    <property type="match status" value="1"/>
</dbReference>
<feature type="chain" id="PRO_5012803360" description="Glycosyl hydrolase family 32 N-terminal domain-containing protein" evidence="5">
    <location>
        <begin position="20"/>
        <end position="559"/>
    </location>
</feature>
<dbReference type="InterPro" id="IPR018053">
    <property type="entry name" value="Glyco_hydro_32_AS"/>
</dbReference>
<keyword evidence="3 4" id="KW-0326">Glycosidase</keyword>
<dbReference type="InterPro" id="IPR013189">
    <property type="entry name" value="Glyco_hydro_32_C"/>
</dbReference>
<evidence type="ECO:0000313" key="8">
    <source>
        <dbReference type="EMBL" id="OTA27756.1"/>
    </source>
</evidence>
<evidence type="ECO:0000256" key="2">
    <source>
        <dbReference type="ARBA" id="ARBA00022801"/>
    </source>
</evidence>
<dbReference type="GO" id="GO:0004575">
    <property type="term" value="F:sucrose alpha-glucosidase activity"/>
    <property type="evidence" value="ECO:0007669"/>
    <property type="project" value="TreeGrafter"/>
</dbReference>
<dbReference type="AlphaFoldDB" id="A0A1Z5SZQ6"/>
<dbReference type="Pfam" id="PF08244">
    <property type="entry name" value="Glyco_hydro_32C"/>
    <property type="match status" value="1"/>
</dbReference>
<feature type="signal peptide" evidence="5">
    <location>
        <begin position="1"/>
        <end position="19"/>
    </location>
</feature>
<keyword evidence="5" id="KW-0732">Signal</keyword>
<dbReference type="SUPFAM" id="SSF75005">
    <property type="entry name" value="Arabinanase/levansucrase/invertase"/>
    <property type="match status" value="1"/>
</dbReference>
<dbReference type="InterPro" id="IPR001362">
    <property type="entry name" value="Glyco_hydro_32"/>
</dbReference>
<feature type="domain" description="Glycosyl hydrolase family 32 C-terminal" evidence="7">
    <location>
        <begin position="433"/>
        <end position="509"/>
    </location>
</feature>
<evidence type="ECO:0008006" key="10">
    <source>
        <dbReference type="Google" id="ProtNLM"/>
    </source>
</evidence>
<dbReference type="EMBL" id="MUNK01000175">
    <property type="protein sequence ID" value="OTA27756.1"/>
    <property type="molecule type" value="Genomic_DNA"/>
</dbReference>
<reference evidence="8 9" key="1">
    <citation type="submission" date="2017-01" db="EMBL/GenBank/DDBJ databases">
        <title>The recent genome duplication of the halophilic yeast Hortaea werneckii: insights from long-read sequencing.</title>
        <authorList>
            <person name="Sinha S."/>
            <person name="Flibotte S."/>
            <person name="Neira M."/>
            <person name="Lenassi M."/>
            <person name="Gostincar C."/>
            <person name="Stajich J.E."/>
            <person name="Nislow C.E."/>
        </authorList>
    </citation>
    <scope>NUCLEOTIDE SEQUENCE [LARGE SCALE GENOMIC DNA]</scope>
    <source>
        <strain evidence="8 9">EXF-2000</strain>
    </source>
</reference>
<accession>A0A1Z5SZQ6</accession>
<evidence type="ECO:0000256" key="3">
    <source>
        <dbReference type="ARBA" id="ARBA00023295"/>
    </source>
</evidence>
<dbReference type="GO" id="GO:0000324">
    <property type="term" value="C:fungal-type vacuole"/>
    <property type="evidence" value="ECO:0007669"/>
    <property type="project" value="TreeGrafter"/>
</dbReference>